<dbReference type="SUPFAM" id="SSF51735">
    <property type="entry name" value="NAD(P)-binding Rossmann-fold domains"/>
    <property type="match status" value="1"/>
</dbReference>
<dbReference type="InterPro" id="IPR052178">
    <property type="entry name" value="Sec_Metab_Biosynth_SDR"/>
</dbReference>
<dbReference type="Proteomes" id="UP000076761">
    <property type="component" value="Unassembled WGS sequence"/>
</dbReference>
<dbReference type="PRINTS" id="PR00080">
    <property type="entry name" value="SDRFAMILY"/>
</dbReference>
<dbReference type="CDD" id="cd05233">
    <property type="entry name" value="SDR_c"/>
    <property type="match status" value="1"/>
</dbReference>
<evidence type="ECO:0000313" key="6">
    <source>
        <dbReference type="Proteomes" id="UP000076761"/>
    </source>
</evidence>
<dbReference type="OrthoDB" id="3819888at2759"/>
<dbReference type="InterPro" id="IPR036291">
    <property type="entry name" value="NAD(P)-bd_dom_sf"/>
</dbReference>
<name>A0A165QPS8_9AGAM</name>
<keyword evidence="6" id="KW-1185">Reference proteome</keyword>
<evidence type="ECO:0000313" key="5">
    <source>
        <dbReference type="EMBL" id="KZT22710.1"/>
    </source>
</evidence>
<dbReference type="InParanoid" id="A0A165QPS8"/>
<evidence type="ECO:0000256" key="1">
    <source>
        <dbReference type="ARBA" id="ARBA00006484"/>
    </source>
</evidence>
<dbReference type="GO" id="GO:0016491">
    <property type="term" value="F:oxidoreductase activity"/>
    <property type="evidence" value="ECO:0007669"/>
    <property type="project" value="UniProtKB-KW"/>
</dbReference>
<dbReference type="EMBL" id="KV425592">
    <property type="protein sequence ID" value="KZT22710.1"/>
    <property type="molecule type" value="Genomic_DNA"/>
</dbReference>
<dbReference type="PANTHER" id="PTHR43618">
    <property type="entry name" value="7-ALPHA-HYDROXYSTEROID DEHYDROGENASE"/>
    <property type="match status" value="1"/>
</dbReference>
<dbReference type="PRINTS" id="PR00081">
    <property type="entry name" value="GDHRDH"/>
</dbReference>
<dbReference type="PANTHER" id="PTHR43618:SF4">
    <property type="entry name" value="SHORT CHAIN DEHYDROGENASE_REDUCTASE FAMILY (AFU_ORTHOLOGUE AFUA_7G04540)"/>
    <property type="match status" value="1"/>
</dbReference>
<reference evidence="5 6" key="1">
    <citation type="journal article" date="2016" name="Mol. Biol. Evol.">
        <title>Comparative Genomics of Early-Diverging Mushroom-Forming Fungi Provides Insights into the Origins of Lignocellulose Decay Capabilities.</title>
        <authorList>
            <person name="Nagy L.G."/>
            <person name="Riley R."/>
            <person name="Tritt A."/>
            <person name="Adam C."/>
            <person name="Daum C."/>
            <person name="Floudas D."/>
            <person name="Sun H."/>
            <person name="Yadav J.S."/>
            <person name="Pangilinan J."/>
            <person name="Larsson K.H."/>
            <person name="Matsuura K."/>
            <person name="Barry K."/>
            <person name="Labutti K."/>
            <person name="Kuo R."/>
            <person name="Ohm R.A."/>
            <person name="Bhattacharya S.S."/>
            <person name="Shirouzu T."/>
            <person name="Yoshinaga Y."/>
            <person name="Martin F.M."/>
            <person name="Grigoriev I.V."/>
            <person name="Hibbett D.S."/>
        </authorList>
    </citation>
    <scope>NUCLEOTIDE SEQUENCE [LARGE SCALE GENOMIC DNA]</scope>
    <source>
        <strain evidence="5 6">HHB14362 ss-1</strain>
    </source>
</reference>
<dbReference type="InterPro" id="IPR002347">
    <property type="entry name" value="SDR_fam"/>
</dbReference>
<gene>
    <name evidence="5" type="ORF">NEOLEDRAFT_625047</name>
</gene>
<proteinExistence type="inferred from homology"/>
<keyword evidence="3" id="KW-0560">Oxidoreductase</keyword>
<protein>
    <submittedName>
        <fullName evidence="5">Short-chain dehydrogenase</fullName>
    </submittedName>
</protein>
<keyword evidence="2" id="KW-0521">NADP</keyword>
<dbReference type="Gene3D" id="3.40.50.720">
    <property type="entry name" value="NAD(P)-binding Rossmann-like Domain"/>
    <property type="match status" value="1"/>
</dbReference>
<evidence type="ECO:0000256" key="4">
    <source>
        <dbReference type="RuleBase" id="RU000363"/>
    </source>
</evidence>
<organism evidence="5 6">
    <name type="scientific">Neolentinus lepideus HHB14362 ss-1</name>
    <dbReference type="NCBI Taxonomy" id="1314782"/>
    <lineage>
        <taxon>Eukaryota</taxon>
        <taxon>Fungi</taxon>
        <taxon>Dikarya</taxon>
        <taxon>Basidiomycota</taxon>
        <taxon>Agaricomycotina</taxon>
        <taxon>Agaricomycetes</taxon>
        <taxon>Gloeophyllales</taxon>
        <taxon>Gloeophyllaceae</taxon>
        <taxon>Neolentinus</taxon>
    </lineage>
</organism>
<evidence type="ECO:0000256" key="2">
    <source>
        <dbReference type="ARBA" id="ARBA00022857"/>
    </source>
</evidence>
<comment type="similarity">
    <text evidence="1 4">Belongs to the short-chain dehydrogenases/reductases (SDR) family.</text>
</comment>
<dbReference type="Pfam" id="PF00106">
    <property type="entry name" value="adh_short"/>
    <property type="match status" value="1"/>
</dbReference>
<accession>A0A165QPS8</accession>
<evidence type="ECO:0000256" key="3">
    <source>
        <dbReference type="ARBA" id="ARBA00023002"/>
    </source>
</evidence>
<dbReference type="AlphaFoldDB" id="A0A165QPS8"/>
<sequence length="294" mass="31396">MADLRALKLADLTGRVALVTGGGTGIGNAIARGLAANGATVYIVGRRKEVLEKAAMNASLAALKLIPLVMDVTDKDSIRSVAQVIKDKEAKLHILVNNAGRLGPSGRIAVDPTVRERVNIESYAQDRFDPQDFSEWSDTYQTNVASIFFVTYAFLGLLEAGARDLGAGETTSIVNISSCVATSHMPIGIHCYLSTKAAVNHLSVSMATEFALKKIPVRVNVVAPGHFVSEMTDPVTEEVVEIDQPMLGVISPFPIKRHGREEEMTMCILSLVASAGYTNGQIITLDGGFSLVNP</sequence>
<dbReference type="STRING" id="1314782.A0A165QPS8"/>